<dbReference type="Gene3D" id="1.10.10.10">
    <property type="entry name" value="Winged helix-like DNA-binding domain superfamily/Winged helix DNA-binding domain"/>
    <property type="match status" value="1"/>
</dbReference>
<dbReference type="CDD" id="cd00090">
    <property type="entry name" value="HTH_ARSR"/>
    <property type="match status" value="1"/>
</dbReference>
<accession>A0A1H6CDN3</accession>
<protein>
    <submittedName>
        <fullName evidence="3">Helix-turn-helix domain-containing protein</fullName>
    </submittedName>
</protein>
<evidence type="ECO:0000256" key="1">
    <source>
        <dbReference type="SAM" id="MobiDB-lite"/>
    </source>
</evidence>
<feature type="region of interest" description="Disordered" evidence="1">
    <location>
        <begin position="189"/>
        <end position="214"/>
    </location>
</feature>
<dbReference type="EMBL" id="FNVN01000007">
    <property type="protein sequence ID" value="SEG70887.1"/>
    <property type="molecule type" value="Genomic_DNA"/>
</dbReference>
<keyword evidence="4" id="KW-1185">Reference proteome</keyword>
<evidence type="ECO:0000313" key="4">
    <source>
        <dbReference type="Proteomes" id="UP000236740"/>
    </source>
</evidence>
<sequence length="214" mass="24006">MALLLLSLSVYVVTRMALLESDVPIREVVTTDPEKAKALENDVRVKILDMLATEEMTIEEIHDELHRRGEEKAETTVRHHVNVLKDAGMVEIARLEEAGGGTRKYYKSNTRIFSYDLPEDAEQTLAGAQETAAAELAGLVETLYGEHGDDIEAVAREMKPCEYCATQHYEEFVLRELLNRALIDLTENGTLESVRRDSEDAGDEAESHDDEDGR</sequence>
<evidence type="ECO:0000313" key="3">
    <source>
        <dbReference type="EMBL" id="SEG70887.1"/>
    </source>
</evidence>
<dbReference type="Proteomes" id="UP000236740">
    <property type="component" value="Unassembled WGS sequence"/>
</dbReference>
<feature type="compositionally biased region" description="Acidic residues" evidence="1">
    <location>
        <begin position="200"/>
        <end position="214"/>
    </location>
</feature>
<dbReference type="InterPro" id="IPR011991">
    <property type="entry name" value="ArsR-like_HTH"/>
</dbReference>
<dbReference type="AlphaFoldDB" id="A0A1H6CDN3"/>
<dbReference type="InterPro" id="IPR036388">
    <property type="entry name" value="WH-like_DNA-bd_sf"/>
</dbReference>
<feature type="domain" description="HTH arsR-type" evidence="2">
    <location>
        <begin position="34"/>
        <end position="126"/>
    </location>
</feature>
<proteinExistence type="predicted"/>
<reference evidence="3 4" key="1">
    <citation type="submission" date="2016-10" db="EMBL/GenBank/DDBJ databases">
        <authorList>
            <person name="de Groot N.N."/>
        </authorList>
    </citation>
    <scope>NUCLEOTIDE SEQUENCE [LARGE SCALE GENOMIC DNA]</scope>
    <source>
        <strain evidence="3 4">CGMCC 1.10331</strain>
    </source>
</reference>
<organism evidence="3 4">
    <name type="scientific">Halobellus limi</name>
    <dbReference type="NCBI Taxonomy" id="699433"/>
    <lineage>
        <taxon>Archaea</taxon>
        <taxon>Methanobacteriati</taxon>
        <taxon>Methanobacteriota</taxon>
        <taxon>Stenosarchaea group</taxon>
        <taxon>Halobacteria</taxon>
        <taxon>Halobacteriales</taxon>
        <taxon>Haloferacaceae</taxon>
        <taxon>Halobellus</taxon>
    </lineage>
</organism>
<gene>
    <name evidence="3" type="ORF">SAMN04488133_3361</name>
</gene>
<dbReference type="SMART" id="SM00418">
    <property type="entry name" value="HTH_ARSR"/>
    <property type="match status" value="1"/>
</dbReference>
<name>A0A1H6CDN3_9EURY</name>
<dbReference type="GO" id="GO:0003700">
    <property type="term" value="F:DNA-binding transcription factor activity"/>
    <property type="evidence" value="ECO:0007669"/>
    <property type="project" value="InterPro"/>
</dbReference>
<evidence type="ECO:0000259" key="2">
    <source>
        <dbReference type="SMART" id="SM00418"/>
    </source>
</evidence>
<dbReference type="InterPro" id="IPR036390">
    <property type="entry name" value="WH_DNA-bd_sf"/>
</dbReference>
<dbReference type="Pfam" id="PF12840">
    <property type="entry name" value="HTH_20"/>
    <property type="match status" value="1"/>
</dbReference>
<dbReference type="InterPro" id="IPR001845">
    <property type="entry name" value="HTH_ArsR_DNA-bd_dom"/>
</dbReference>
<dbReference type="SUPFAM" id="SSF46785">
    <property type="entry name" value="Winged helix' DNA-binding domain"/>
    <property type="match status" value="1"/>
</dbReference>